<dbReference type="GO" id="GO:0016987">
    <property type="term" value="F:sigma factor activity"/>
    <property type="evidence" value="ECO:0007669"/>
    <property type="project" value="InterPro"/>
</dbReference>
<dbReference type="InterPro" id="IPR013325">
    <property type="entry name" value="RNA_pol_sigma_r2"/>
</dbReference>
<dbReference type="SUPFAM" id="SSF54427">
    <property type="entry name" value="NTF2-like"/>
    <property type="match status" value="1"/>
</dbReference>
<dbReference type="AlphaFoldDB" id="A0A679JDJ0"/>
<comment type="subunit">
    <text evidence="1">Interacts transiently with the RNA polymerase catalytic core formed by RpoA, RpoB, RpoC and RpoZ (2 alpha, 1 beta, 1 beta' and 1 omega subunit) to form the RNA polymerase holoenzyme that can initiate transcription.</text>
</comment>
<dbReference type="InterPro" id="IPR013324">
    <property type="entry name" value="RNA_pol_sigma_r3/r4-like"/>
</dbReference>
<dbReference type="InterPro" id="IPR007627">
    <property type="entry name" value="RNA_pol_sigma70_r2"/>
</dbReference>
<dbReference type="Pfam" id="PF04542">
    <property type="entry name" value="Sigma70_r2"/>
    <property type="match status" value="1"/>
</dbReference>
<dbReference type="InterPro" id="IPR052704">
    <property type="entry name" value="ECF_Sigma-70_Domain"/>
</dbReference>
<proteinExistence type="predicted"/>
<dbReference type="InterPro" id="IPR036388">
    <property type="entry name" value="WH-like_DNA-bd_sf"/>
</dbReference>
<feature type="domain" description="RNA polymerase sigma-70 region 2" evidence="2">
    <location>
        <begin position="15"/>
        <end position="77"/>
    </location>
</feature>
<dbReference type="RefSeq" id="WP_339093413.1">
    <property type="nucleotide sequence ID" value="NZ_LR743508.1"/>
</dbReference>
<name>A0A679JDJ0_VARPD</name>
<dbReference type="NCBIfam" id="TIGR02957">
    <property type="entry name" value="SigX4"/>
    <property type="match status" value="1"/>
</dbReference>
<dbReference type="Pfam" id="PF08281">
    <property type="entry name" value="Sigma70_r4_2"/>
    <property type="match status" value="1"/>
</dbReference>
<gene>
    <name evidence="4" type="primary">sigJ_2</name>
    <name evidence="4" type="ORF">VVAX_05727</name>
</gene>
<organism evidence="4">
    <name type="scientific">Variovorax paradoxus</name>
    <dbReference type="NCBI Taxonomy" id="34073"/>
    <lineage>
        <taxon>Bacteria</taxon>
        <taxon>Pseudomonadati</taxon>
        <taxon>Pseudomonadota</taxon>
        <taxon>Betaproteobacteria</taxon>
        <taxon>Burkholderiales</taxon>
        <taxon>Comamonadaceae</taxon>
        <taxon>Variovorax</taxon>
    </lineage>
</organism>
<dbReference type="PANTHER" id="PTHR30173">
    <property type="entry name" value="SIGMA 19 FACTOR"/>
    <property type="match status" value="1"/>
</dbReference>
<dbReference type="InterPro" id="IPR014303">
    <property type="entry name" value="RNA_pol_sigma-70_ECF"/>
</dbReference>
<reference evidence="4" key="1">
    <citation type="submission" date="2019-12" db="EMBL/GenBank/DDBJ databases">
        <authorList>
            <person name="Cremers G."/>
        </authorList>
    </citation>
    <scope>NUCLEOTIDE SEQUENCE</scope>
    <source>
        <strain evidence="4">Vvax</strain>
    </source>
</reference>
<dbReference type="Gene3D" id="1.10.10.10">
    <property type="entry name" value="Winged helix-like DNA-binding domain superfamily/Winged helix DNA-binding domain"/>
    <property type="match status" value="1"/>
</dbReference>
<dbReference type="NCBIfam" id="TIGR02937">
    <property type="entry name" value="sigma70-ECF"/>
    <property type="match status" value="1"/>
</dbReference>
<sequence>MNPTDDIDDINDVFTGLRPRLHGIAYRMLGSNEEAEDVVQDAWMRWRQTAGVAIDNEEAWLVSVVTNLSIDRLRSAKVEREHYIGTWLPEPVTPDASPSPEQMLEKVENISIAFLTMLERLSPEGRAAFLMREVFAASYRDIALTLGKSEAACRQLVHRAKAQILEKRRRYRVAPEDHIRLLKEFAEAAQRGDFAAMRSLLADGVELMGDGGGQVPSFAAPLRGADRVARLFYATRLRYGDRARMRMAPVNGEWGLLRFIDGTLESVHSVETDGTRIVRMQVQRNPAKLAALASVLRP</sequence>
<dbReference type="SUPFAM" id="SSF88946">
    <property type="entry name" value="Sigma2 domain of RNA polymerase sigma factors"/>
    <property type="match status" value="1"/>
</dbReference>
<evidence type="ECO:0000313" key="4">
    <source>
        <dbReference type="EMBL" id="CAA2109456.1"/>
    </source>
</evidence>
<dbReference type="Gene3D" id="3.10.450.50">
    <property type="match status" value="1"/>
</dbReference>
<evidence type="ECO:0000256" key="1">
    <source>
        <dbReference type="ARBA" id="ARBA00011344"/>
    </source>
</evidence>
<dbReference type="NCBIfam" id="NF007214">
    <property type="entry name" value="PRK09636.1"/>
    <property type="match status" value="1"/>
</dbReference>
<protein>
    <submittedName>
        <fullName evidence="4">ECF RNA polymerase sigma factor SigJ</fullName>
    </submittedName>
</protein>
<dbReference type="InterPro" id="IPR032710">
    <property type="entry name" value="NTF2-like_dom_sf"/>
</dbReference>
<feature type="domain" description="RNA polymerase sigma factor 70 region 4 type 2" evidence="3">
    <location>
        <begin position="113"/>
        <end position="163"/>
    </location>
</feature>
<dbReference type="EMBL" id="LR743508">
    <property type="protein sequence ID" value="CAA2109456.1"/>
    <property type="molecule type" value="Genomic_DNA"/>
</dbReference>
<evidence type="ECO:0000259" key="2">
    <source>
        <dbReference type="Pfam" id="PF04542"/>
    </source>
</evidence>
<accession>A0A679JDJ0</accession>
<dbReference type="GO" id="GO:0003677">
    <property type="term" value="F:DNA binding"/>
    <property type="evidence" value="ECO:0007669"/>
    <property type="project" value="InterPro"/>
</dbReference>
<dbReference type="GO" id="GO:0006352">
    <property type="term" value="P:DNA-templated transcription initiation"/>
    <property type="evidence" value="ECO:0007669"/>
    <property type="project" value="InterPro"/>
</dbReference>
<dbReference type="PANTHER" id="PTHR30173:SF36">
    <property type="entry name" value="ECF RNA POLYMERASE SIGMA FACTOR SIGJ"/>
    <property type="match status" value="1"/>
</dbReference>
<dbReference type="InterPro" id="IPR014284">
    <property type="entry name" value="RNA_pol_sigma-70_dom"/>
</dbReference>
<dbReference type="InterPro" id="IPR013249">
    <property type="entry name" value="RNA_pol_sigma70_r4_t2"/>
</dbReference>
<evidence type="ECO:0000259" key="3">
    <source>
        <dbReference type="Pfam" id="PF08281"/>
    </source>
</evidence>
<dbReference type="Gene3D" id="1.10.1740.10">
    <property type="match status" value="1"/>
</dbReference>
<dbReference type="SUPFAM" id="SSF88659">
    <property type="entry name" value="Sigma3 and sigma4 domains of RNA polymerase sigma factors"/>
    <property type="match status" value="1"/>
</dbReference>